<dbReference type="Pfam" id="PF26526">
    <property type="entry name" value="DUF8175"/>
    <property type="match status" value="1"/>
</dbReference>
<proteinExistence type="predicted"/>
<feature type="region of interest" description="Disordered" evidence="1">
    <location>
        <begin position="23"/>
        <end position="52"/>
    </location>
</feature>
<accession>A0AAE9Y653</accession>
<protein>
    <recommendedName>
        <fullName evidence="2">DUF8175 domain-containing protein</fullName>
    </recommendedName>
</protein>
<keyword evidence="4" id="KW-1185">Reference proteome</keyword>
<evidence type="ECO:0000313" key="4">
    <source>
        <dbReference type="Proteomes" id="UP001216390"/>
    </source>
</evidence>
<organism evidence="3 4">
    <name type="scientific">Iamia majanohamensis</name>
    <dbReference type="NCBI Taxonomy" id="467976"/>
    <lineage>
        <taxon>Bacteria</taxon>
        <taxon>Bacillati</taxon>
        <taxon>Actinomycetota</taxon>
        <taxon>Acidimicrobiia</taxon>
        <taxon>Acidimicrobiales</taxon>
        <taxon>Iamiaceae</taxon>
        <taxon>Iamia</taxon>
    </lineage>
</organism>
<name>A0AAE9Y653_9ACTN</name>
<evidence type="ECO:0000313" key="3">
    <source>
        <dbReference type="EMBL" id="WCO66256.1"/>
    </source>
</evidence>
<evidence type="ECO:0000256" key="1">
    <source>
        <dbReference type="SAM" id="MobiDB-lite"/>
    </source>
</evidence>
<reference evidence="3" key="1">
    <citation type="submission" date="2023-01" db="EMBL/GenBank/DDBJ databases">
        <title>The diversity of Class Acidimicrobiia in South China Sea sediment environments and the proposal of Iamia marina sp. nov., a novel species of the genus Iamia.</title>
        <authorList>
            <person name="He Y."/>
            <person name="Tian X."/>
        </authorList>
    </citation>
    <scope>NUCLEOTIDE SEQUENCE</scope>
    <source>
        <strain evidence="3">DSM 19957</strain>
    </source>
</reference>
<gene>
    <name evidence="3" type="ORF">PO878_17280</name>
</gene>
<sequence length="223" mass="23715">MIAAGALVVVAILVALAMGTTGSNERRAPTATTGPPRVQTSAVPSGPAEERAGMPVGYSRDETGAVSAAVAFATASQRWLYFGDDEVEAAVRAIATPSSADELVARVVEEVSKAREQLGESPGRVWWLVRPLAWSVLDRSDERATVEVWAVTVLSAAEVAAPQAEWRTFTVDLAWSGGDWTLEDIRDTAGPTPMVGPGDRPWDAIPFDEALEGFVRLDGEPVR</sequence>
<dbReference type="InterPro" id="IPR058488">
    <property type="entry name" value="DUF8175"/>
</dbReference>
<dbReference type="EMBL" id="CP116942">
    <property type="protein sequence ID" value="WCO66256.1"/>
    <property type="molecule type" value="Genomic_DNA"/>
</dbReference>
<dbReference type="RefSeq" id="WP_272735780.1">
    <property type="nucleotide sequence ID" value="NZ_CP116942.1"/>
</dbReference>
<dbReference type="Proteomes" id="UP001216390">
    <property type="component" value="Chromosome"/>
</dbReference>
<evidence type="ECO:0000259" key="2">
    <source>
        <dbReference type="Pfam" id="PF26526"/>
    </source>
</evidence>
<dbReference type="KEGG" id="ima:PO878_17280"/>
<feature type="domain" description="DUF8175" evidence="2">
    <location>
        <begin position="41"/>
        <end position="188"/>
    </location>
</feature>
<feature type="compositionally biased region" description="Polar residues" evidence="1">
    <location>
        <begin position="30"/>
        <end position="43"/>
    </location>
</feature>
<dbReference type="AlphaFoldDB" id="A0AAE9Y653"/>